<dbReference type="PANTHER" id="PTHR15954">
    <property type="entry name" value="VACUOLAR PROTEIN SORTING-ASSOCIATED PROTEIN 51 HOMOLOG"/>
    <property type="match status" value="1"/>
</dbReference>
<evidence type="ECO:0000256" key="2">
    <source>
        <dbReference type="RuleBase" id="RU368010"/>
    </source>
</evidence>
<keyword evidence="3" id="KW-0175">Coiled coil</keyword>
<gene>
    <name evidence="5" type="ORF">GcC1_168005</name>
</gene>
<comment type="subcellular location">
    <subcellularLocation>
        <location evidence="2">Golgi apparatus</location>
        <location evidence="2">trans-Golgi network</location>
    </subcellularLocation>
</comment>
<dbReference type="GO" id="GO:1990745">
    <property type="term" value="C:EARP complex"/>
    <property type="evidence" value="ECO:0007669"/>
    <property type="project" value="TreeGrafter"/>
</dbReference>
<evidence type="ECO:0000256" key="1">
    <source>
        <dbReference type="ARBA" id="ARBA00006080"/>
    </source>
</evidence>
<keyword evidence="2" id="KW-0813">Transport</keyword>
<keyword evidence="2" id="KW-0333">Golgi apparatus</keyword>
<feature type="coiled-coil region" evidence="3">
    <location>
        <begin position="168"/>
        <end position="254"/>
    </location>
</feature>
<dbReference type="Proteomes" id="UP000285405">
    <property type="component" value="Unassembled WGS sequence"/>
</dbReference>
<name>A0A420HS56_9PEZI</name>
<keyword evidence="2" id="KW-0653">Protein transport</keyword>
<dbReference type="GO" id="GO:0016020">
    <property type="term" value="C:membrane"/>
    <property type="evidence" value="ECO:0007669"/>
    <property type="project" value="TreeGrafter"/>
</dbReference>
<comment type="caution">
    <text evidence="5">The sequence shown here is derived from an EMBL/GenBank/DDBJ whole genome shotgun (WGS) entry which is preliminary data.</text>
</comment>
<dbReference type="GO" id="GO:0007030">
    <property type="term" value="P:Golgi organization"/>
    <property type="evidence" value="ECO:0007669"/>
    <property type="project" value="UniProtKB-UniRule"/>
</dbReference>
<dbReference type="GO" id="GO:0006869">
    <property type="term" value="P:lipid transport"/>
    <property type="evidence" value="ECO:0007669"/>
    <property type="project" value="UniProtKB-UniRule"/>
</dbReference>
<proteinExistence type="inferred from homology"/>
<comment type="similarity">
    <text evidence="1 2">Belongs to the VPS51 family.</text>
</comment>
<feature type="compositionally biased region" description="Polar residues" evidence="4">
    <location>
        <begin position="75"/>
        <end position="86"/>
    </location>
</feature>
<comment type="function">
    <text evidence="2">Acts as component of the GARP complex that is involved in retrograde transport from early and late endosomes to the trans-Golgi network (TGN).</text>
</comment>
<evidence type="ECO:0000313" key="5">
    <source>
        <dbReference type="EMBL" id="RKF60219.1"/>
    </source>
</evidence>
<dbReference type="InterPro" id="IPR014812">
    <property type="entry name" value="Vps51"/>
</dbReference>
<dbReference type="GO" id="GO:0048193">
    <property type="term" value="P:Golgi vesicle transport"/>
    <property type="evidence" value="ECO:0007669"/>
    <property type="project" value="TreeGrafter"/>
</dbReference>
<evidence type="ECO:0000313" key="6">
    <source>
        <dbReference type="Proteomes" id="UP000285405"/>
    </source>
</evidence>
<dbReference type="AlphaFoldDB" id="A0A420HS56"/>
<dbReference type="GO" id="GO:0005829">
    <property type="term" value="C:cytosol"/>
    <property type="evidence" value="ECO:0007669"/>
    <property type="project" value="GOC"/>
</dbReference>
<dbReference type="GO" id="GO:0000938">
    <property type="term" value="C:GARP complex"/>
    <property type="evidence" value="ECO:0007669"/>
    <property type="project" value="UniProtKB-UniRule"/>
</dbReference>
<reference evidence="5 6" key="1">
    <citation type="journal article" date="2018" name="BMC Genomics">
        <title>Comparative genome analyses reveal sequence features reflecting distinct modes of host-adaptation between dicot and monocot powdery mildew.</title>
        <authorList>
            <person name="Wu Y."/>
            <person name="Ma X."/>
            <person name="Pan Z."/>
            <person name="Kale S.D."/>
            <person name="Song Y."/>
            <person name="King H."/>
            <person name="Zhang Q."/>
            <person name="Presley C."/>
            <person name="Deng X."/>
            <person name="Wei C.I."/>
            <person name="Xiao S."/>
        </authorList>
    </citation>
    <scope>NUCLEOTIDE SEQUENCE [LARGE SCALE GENOMIC DNA]</scope>
    <source>
        <strain evidence="5">UCSC1</strain>
    </source>
</reference>
<feature type="region of interest" description="Disordered" evidence="4">
    <location>
        <begin position="64"/>
        <end position="95"/>
    </location>
</feature>
<organism evidence="5 6">
    <name type="scientific">Golovinomyces cichoracearum</name>
    <dbReference type="NCBI Taxonomy" id="62708"/>
    <lineage>
        <taxon>Eukaryota</taxon>
        <taxon>Fungi</taxon>
        <taxon>Dikarya</taxon>
        <taxon>Ascomycota</taxon>
        <taxon>Pezizomycotina</taxon>
        <taxon>Leotiomycetes</taxon>
        <taxon>Erysiphales</taxon>
        <taxon>Erysiphaceae</taxon>
        <taxon>Golovinomyces</taxon>
    </lineage>
</organism>
<dbReference type="GO" id="GO:0032456">
    <property type="term" value="P:endocytic recycling"/>
    <property type="evidence" value="ECO:0007669"/>
    <property type="project" value="TreeGrafter"/>
</dbReference>
<dbReference type="OrthoDB" id="203678at2759"/>
<feature type="region of interest" description="Disordered" evidence="4">
    <location>
        <begin position="1"/>
        <end position="29"/>
    </location>
</feature>
<dbReference type="PANTHER" id="PTHR15954:SF4">
    <property type="entry name" value="VACUOLAR PROTEIN SORTING-ASSOCIATED PROTEIN 51 HOMOLOG"/>
    <property type="match status" value="1"/>
</dbReference>
<dbReference type="Pfam" id="PF08700">
    <property type="entry name" value="VPS51_Exo84_N"/>
    <property type="match status" value="1"/>
</dbReference>
<dbReference type="GO" id="GO:0042147">
    <property type="term" value="P:retrograde transport, endosome to Golgi"/>
    <property type="evidence" value="ECO:0007669"/>
    <property type="project" value="UniProtKB-UniRule"/>
</dbReference>
<sequence length="294" mass="32971">MSSTASVVGRRIPATGTPTSSTRPSLDYSVLSGVSPVTATTRTSTAISRQNRAALREYYNLRANPTKVDGPTPSIEANSETSSLPDYTSYEPSELDQPDFDVEAYVKRVLEEQSLTELLETYNGLLREIRALDSERKALVYDNYSKLIAATETIGRMRQSVENGEPVVGTLNEDIESIYSKAENLKKKLEQASDAIREKQDAEQQTKKMRSRDIARRVLETPEKVRKLIEDGNKDEATRKWEKAKKLLEIWKERGVGGSDVIDCIEDGDAALRGEPPNERSWINIKHQTCDVEE</sequence>
<keyword evidence="2" id="KW-0445">Lipid transport</keyword>
<accession>A0A420HS56</accession>
<dbReference type="EMBL" id="MCBR01016817">
    <property type="protein sequence ID" value="RKF60219.1"/>
    <property type="molecule type" value="Genomic_DNA"/>
</dbReference>
<evidence type="ECO:0000256" key="4">
    <source>
        <dbReference type="SAM" id="MobiDB-lite"/>
    </source>
</evidence>
<protein>
    <recommendedName>
        <fullName evidence="2">Vacuolar protein sorting-associated protein 51 homolog</fullName>
    </recommendedName>
</protein>
<dbReference type="GO" id="GO:0015031">
    <property type="term" value="P:protein transport"/>
    <property type="evidence" value="ECO:0007669"/>
    <property type="project" value="UniProtKB-UniRule"/>
</dbReference>
<evidence type="ECO:0000256" key="3">
    <source>
        <dbReference type="SAM" id="Coils"/>
    </source>
</evidence>
<comment type="subunit">
    <text evidence="2">Component of the Golgi-associated retrograde protein (GARP) complex.</text>
</comment>